<evidence type="ECO:0000313" key="6">
    <source>
        <dbReference type="EMBL" id="TYS66226.1"/>
    </source>
</evidence>
<dbReference type="RefSeq" id="WP_009796254.1">
    <property type="nucleotide sequence ID" value="NZ_CP160000.1"/>
</dbReference>
<organism evidence="6 7">
    <name type="scientific">Bacillus infantis</name>
    <dbReference type="NCBI Taxonomy" id="324767"/>
    <lineage>
        <taxon>Bacteria</taxon>
        <taxon>Bacillati</taxon>
        <taxon>Bacillota</taxon>
        <taxon>Bacilli</taxon>
        <taxon>Bacillales</taxon>
        <taxon>Bacillaceae</taxon>
        <taxon>Bacillus</taxon>
    </lineage>
</organism>
<reference evidence="6 7" key="1">
    <citation type="submission" date="2019-08" db="EMBL/GenBank/DDBJ databases">
        <title>Bacillus genomes from the desert of Cuatro Cienegas, Coahuila.</title>
        <authorList>
            <person name="Olmedo-Alvarez G."/>
        </authorList>
    </citation>
    <scope>NUCLEOTIDE SEQUENCE [LARGE SCALE GENOMIC DNA]</scope>
    <source>
        <strain evidence="6 7">CH37_1T</strain>
    </source>
</reference>
<dbReference type="AlphaFoldDB" id="A0A5D4SWI2"/>
<dbReference type="GO" id="GO:0019343">
    <property type="term" value="P:cysteine biosynthetic process via cystathionine"/>
    <property type="evidence" value="ECO:0007669"/>
    <property type="project" value="TreeGrafter"/>
</dbReference>
<evidence type="ECO:0000256" key="2">
    <source>
        <dbReference type="ARBA" id="ARBA00009077"/>
    </source>
</evidence>
<dbReference type="Pfam" id="PF01053">
    <property type="entry name" value="Cys_Met_Meta_PP"/>
    <property type="match status" value="1"/>
</dbReference>
<dbReference type="GO" id="GO:0019346">
    <property type="term" value="P:transsulfuration"/>
    <property type="evidence" value="ECO:0007669"/>
    <property type="project" value="InterPro"/>
</dbReference>
<feature type="modified residue" description="N6-(pyridoxal phosphate)lysine" evidence="4">
    <location>
        <position position="195"/>
    </location>
</feature>
<evidence type="ECO:0000256" key="4">
    <source>
        <dbReference type="PIRSR" id="PIRSR001434-2"/>
    </source>
</evidence>
<accession>A0A5D4SWI2</accession>
<evidence type="ECO:0000256" key="3">
    <source>
        <dbReference type="ARBA" id="ARBA00022898"/>
    </source>
</evidence>
<comment type="cofactor">
    <cofactor evidence="1 5">
        <name>pyridoxal 5'-phosphate</name>
        <dbReference type="ChEBI" id="CHEBI:597326"/>
    </cofactor>
</comment>
<dbReference type="GO" id="GO:0030170">
    <property type="term" value="F:pyridoxal phosphate binding"/>
    <property type="evidence" value="ECO:0007669"/>
    <property type="project" value="InterPro"/>
</dbReference>
<dbReference type="PANTHER" id="PTHR11808">
    <property type="entry name" value="TRANS-SULFURATION ENZYME FAMILY MEMBER"/>
    <property type="match status" value="1"/>
</dbReference>
<dbReference type="InterPro" id="IPR015421">
    <property type="entry name" value="PyrdxlP-dep_Trfase_major"/>
</dbReference>
<comment type="similarity">
    <text evidence="2 5">Belongs to the trans-sulfuration enzymes family.</text>
</comment>
<dbReference type="SUPFAM" id="SSF53383">
    <property type="entry name" value="PLP-dependent transferases"/>
    <property type="match status" value="1"/>
</dbReference>
<dbReference type="InterPro" id="IPR054542">
    <property type="entry name" value="Cys_met_metab_PP"/>
</dbReference>
<dbReference type="PIRSF" id="PIRSF001434">
    <property type="entry name" value="CGS"/>
    <property type="match status" value="1"/>
</dbReference>
<proteinExistence type="inferred from homology"/>
<protein>
    <submittedName>
        <fullName evidence="6">Bifunctional cystathionine gamma-lyase/homocysteine desulfhydrase</fullName>
    </submittedName>
</protein>
<dbReference type="InterPro" id="IPR015424">
    <property type="entry name" value="PyrdxlP-dep_Trfase"/>
</dbReference>
<evidence type="ECO:0000256" key="1">
    <source>
        <dbReference type="ARBA" id="ARBA00001933"/>
    </source>
</evidence>
<dbReference type="CDD" id="cd00614">
    <property type="entry name" value="CGS_like"/>
    <property type="match status" value="1"/>
</dbReference>
<sequence length="378" mass="40784">MKRKTKLIHGGIAGDPHTGAVNIPIYQVSTYKQEGVGGHKGFEYSRTGNPTRHALEELIKDLEGGEAGFAFGSGMAAITAVMMLFDSGDHVIMTDDVYGGTYRVMSKVLNRFGIESSFVDTSNLDNIEAEIKPNTKAVYLETPTNPLLKITDIEGAAAAAKKHGLLTIVDNTFSTPYWQTPISLGADIVLHSATKYIGGHSDVVAGLVVVNSSKLAEDLHFVQNSTGGVLGPQDSWLLMRGIKTLGVRMEETEENTKAIVEFLQNHPAVSKVYYPGIESHPNHEVAKKQAQGFGGMVSFDVGSEENADRLLSKVKYFTLAESLGAVESLISVPARMTHASIPAERRAELGITDGLVRISVGLEDSEDLIEDLKNALEK</sequence>
<keyword evidence="3 4" id="KW-0663">Pyridoxal phosphate</keyword>
<dbReference type="GeneID" id="97350752"/>
<dbReference type="EMBL" id="VTES01000001">
    <property type="protein sequence ID" value="TYS66226.1"/>
    <property type="molecule type" value="Genomic_DNA"/>
</dbReference>
<dbReference type="PANTHER" id="PTHR11808:SF15">
    <property type="entry name" value="CYSTATHIONINE GAMMA-LYASE"/>
    <property type="match status" value="1"/>
</dbReference>
<dbReference type="GO" id="GO:0003962">
    <property type="term" value="F:cystathionine gamma-synthase activity"/>
    <property type="evidence" value="ECO:0007669"/>
    <property type="project" value="TreeGrafter"/>
</dbReference>
<evidence type="ECO:0000256" key="5">
    <source>
        <dbReference type="RuleBase" id="RU362118"/>
    </source>
</evidence>
<dbReference type="FunFam" id="3.90.1150.10:FF:000008">
    <property type="entry name" value="Cystathionine gamma-synthase"/>
    <property type="match status" value="1"/>
</dbReference>
<dbReference type="GO" id="GO:0005737">
    <property type="term" value="C:cytoplasm"/>
    <property type="evidence" value="ECO:0007669"/>
    <property type="project" value="TreeGrafter"/>
</dbReference>
<name>A0A5D4SWI2_9BACI</name>
<dbReference type="Gene3D" id="3.40.640.10">
    <property type="entry name" value="Type I PLP-dependent aspartate aminotransferase-like (Major domain)"/>
    <property type="match status" value="1"/>
</dbReference>
<dbReference type="FunFam" id="3.40.640.10:FF:000009">
    <property type="entry name" value="Cystathionine gamma-synthase homolog"/>
    <property type="match status" value="1"/>
</dbReference>
<gene>
    <name evidence="6" type="ORF">FZD47_01700</name>
</gene>
<evidence type="ECO:0000313" key="7">
    <source>
        <dbReference type="Proteomes" id="UP000323732"/>
    </source>
</evidence>
<dbReference type="PROSITE" id="PS00868">
    <property type="entry name" value="CYS_MET_METAB_PP"/>
    <property type="match status" value="1"/>
</dbReference>
<dbReference type="GO" id="GO:0004123">
    <property type="term" value="F:cystathionine gamma-lyase activity"/>
    <property type="evidence" value="ECO:0007669"/>
    <property type="project" value="TreeGrafter"/>
</dbReference>
<dbReference type="InterPro" id="IPR000277">
    <property type="entry name" value="Cys/Met-Metab_PyrdxlP-dep_enz"/>
</dbReference>
<dbReference type="InterPro" id="IPR015422">
    <property type="entry name" value="PyrdxlP-dep_Trfase_small"/>
</dbReference>
<dbReference type="Gene3D" id="3.90.1150.10">
    <property type="entry name" value="Aspartate Aminotransferase, domain 1"/>
    <property type="match status" value="1"/>
</dbReference>
<dbReference type="Proteomes" id="UP000323732">
    <property type="component" value="Unassembled WGS sequence"/>
</dbReference>
<keyword evidence="6" id="KW-0456">Lyase</keyword>
<dbReference type="NCBIfam" id="NF005810">
    <property type="entry name" value="PRK07671.1"/>
    <property type="match status" value="1"/>
</dbReference>
<comment type="caution">
    <text evidence="6">The sequence shown here is derived from an EMBL/GenBank/DDBJ whole genome shotgun (WGS) entry which is preliminary data.</text>
</comment>